<dbReference type="Proteomes" id="UP000216057">
    <property type="component" value="Unassembled WGS sequence"/>
</dbReference>
<evidence type="ECO:0000313" key="2">
    <source>
        <dbReference type="EMBL" id="QOL32863.1"/>
    </source>
</evidence>
<dbReference type="RefSeq" id="WP_094637562.1">
    <property type="nucleotide sequence ID" value="NZ_CP062938.1"/>
</dbReference>
<reference evidence="2 4" key="2">
    <citation type="submission" date="2020-10" db="EMBL/GenBank/DDBJ databases">
        <title>Genome sequencing of Bifidobacterium eulemuris_DSMZ_100216.</title>
        <authorList>
            <person name="Kim J."/>
        </authorList>
    </citation>
    <scope>NUCLEOTIDE SEQUENCE [LARGE SCALE GENOMIC DNA]</scope>
    <source>
        <strain evidence="2 4">DSM 100216</strain>
    </source>
</reference>
<dbReference type="AlphaFoldDB" id="A0A261G244"/>
<dbReference type="Pfam" id="PF09617">
    <property type="entry name" value="Cas_GSU0053"/>
    <property type="match status" value="1"/>
</dbReference>
<dbReference type="EMBL" id="MWWZ01000013">
    <property type="protein sequence ID" value="OZG65046.1"/>
    <property type="molecule type" value="Genomic_DNA"/>
</dbReference>
<dbReference type="Proteomes" id="UP000593943">
    <property type="component" value="Chromosome"/>
</dbReference>
<dbReference type="InterPro" id="IPR013403">
    <property type="entry name" value="CRISPR-assoc_prot_Csb1/Cas7u"/>
</dbReference>
<keyword evidence="4" id="KW-1185">Reference proteome</keyword>
<name>A0A261G244_9BIFI</name>
<proteinExistence type="predicted"/>
<dbReference type="OrthoDB" id="190628at2"/>
<gene>
    <name evidence="2" type="primary">cas7u</name>
    <name evidence="2" type="ORF">BE0216_10765</name>
    <name evidence="1" type="ORF">BEUL_2056</name>
</gene>
<dbReference type="EMBL" id="CP062938">
    <property type="protein sequence ID" value="QOL32863.1"/>
    <property type="molecule type" value="Genomic_DNA"/>
</dbReference>
<dbReference type="NCBIfam" id="TIGR02570">
    <property type="entry name" value="cas7_GSU0053"/>
    <property type="match status" value="1"/>
</dbReference>
<evidence type="ECO:0000313" key="1">
    <source>
        <dbReference type="EMBL" id="OZG65046.1"/>
    </source>
</evidence>
<organism evidence="1 3">
    <name type="scientific">Bifidobacterium eulemuris</name>
    <dbReference type="NCBI Taxonomy" id="1765219"/>
    <lineage>
        <taxon>Bacteria</taxon>
        <taxon>Bacillati</taxon>
        <taxon>Actinomycetota</taxon>
        <taxon>Actinomycetes</taxon>
        <taxon>Bifidobacteriales</taxon>
        <taxon>Bifidobacteriaceae</taxon>
        <taxon>Bifidobacterium</taxon>
    </lineage>
</organism>
<dbReference type="KEGG" id="beu:BE0216_10765"/>
<accession>A0A261G244</accession>
<reference evidence="1 3" key="1">
    <citation type="journal article" date="2017" name="BMC Genomics">
        <title>Comparative genomic and phylogenomic analyses of the Bifidobacteriaceae family.</title>
        <authorList>
            <person name="Lugli G.A."/>
            <person name="Milani C."/>
            <person name="Turroni F."/>
            <person name="Duranti S."/>
            <person name="Mancabelli L."/>
            <person name="Mangifesta M."/>
            <person name="Ferrario C."/>
            <person name="Modesto M."/>
            <person name="Mattarelli P."/>
            <person name="Jiri K."/>
            <person name="van Sinderen D."/>
            <person name="Ventura M."/>
        </authorList>
    </citation>
    <scope>NUCLEOTIDE SEQUENCE [LARGE SCALE GENOMIC DNA]</scope>
    <source>
        <strain evidence="1 3">DSM 100216</strain>
    </source>
</reference>
<sequence length="401" mass="43429">METLTLEMLNEAVRTGGPASLCERIELEPAGGVEGVVAPAKYVGNSGPTYIIEKRFIAGDEEPKRVILLDSRPSQSNRLEKTISDAMKDGEGVLSKMPRIRVTYETKTTGATTFLDNELPHRAFDGHIRVGTHDGSLTSEVEEYIQARNATLENLLPLFNLSPDTVTFGGWDSTRSRNQLRIPSVFSGEVIGVLADQSNDDPVIHRAGARVDPVEASVSFEDKKDRDAIVKAAVDLSKKTADKFIKDNDGKGSTIGLGAIPPSADKDKDFDGVAISKAICIHVLSFATLRTFRFGKGKEGDEAIRALIAAVLLRAMVGYNADPVLRANCYLVETGPATMTLDRRGGNKTELEPLTIEVAEQLLQEAYDQAHAKAGITWEGQTFEVVGNPEVINNSSDEGND</sequence>
<evidence type="ECO:0000313" key="3">
    <source>
        <dbReference type="Proteomes" id="UP000216057"/>
    </source>
</evidence>
<protein>
    <submittedName>
        <fullName evidence="1">Type I-U CRISPR-associated protein Cas7</fullName>
    </submittedName>
</protein>
<evidence type="ECO:0000313" key="4">
    <source>
        <dbReference type="Proteomes" id="UP000593943"/>
    </source>
</evidence>